<comment type="caution">
    <text evidence="2">The sequence shown here is derived from an EMBL/GenBank/DDBJ whole genome shotgun (WGS) entry which is preliminary data.</text>
</comment>
<sequence length="248" mass="28002">MILLLNLLMEENRKREEDASEEEDMISNLPDALISKVLSYLPTKEAVRTSVLSSRWKSLWLFISEIDLDTCTFPGGPHAFVSFMEKFLDSSSRVEKPCLHKVKLTTVEDDITRWIDFMARPELEHLDFECKPVVSGTLMPLRLYTCCPKLRHLRLHGVFVGSTSLESSVSLPCLKTMRLENNSLYCVFLQDLSRSLFWGEQTRFTAVPQCLLSSLEFVEIASTFGGLPAAILSSPTVAVFNTSIPTKS</sequence>
<dbReference type="InterPro" id="IPR053781">
    <property type="entry name" value="F-box_AtFBL13-like"/>
</dbReference>
<feature type="domain" description="F-box" evidence="1">
    <location>
        <begin position="23"/>
        <end position="59"/>
    </location>
</feature>
<dbReference type="PROSITE" id="PS50181">
    <property type="entry name" value="FBOX"/>
    <property type="match status" value="1"/>
</dbReference>
<proteinExistence type="predicted"/>
<name>A0A8S9JQP7_BRACR</name>
<protein>
    <recommendedName>
        <fullName evidence="1">F-box domain-containing protein</fullName>
    </recommendedName>
</protein>
<dbReference type="Pfam" id="PF00646">
    <property type="entry name" value="F-box"/>
    <property type="match status" value="1"/>
</dbReference>
<organism evidence="2">
    <name type="scientific">Brassica cretica</name>
    <name type="common">Mustard</name>
    <dbReference type="NCBI Taxonomy" id="69181"/>
    <lineage>
        <taxon>Eukaryota</taxon>
        <taxon>Viridiplantae</taxon>
        <taxon>Streptophyta</taxon>
        <taxon>Embryophyta</taxon>
        <taxon>Tracheophyta</taxon>
        <taxon>Spermatophyta</taxon>
        <taxon>Magnoliopsida</taxon>
        <taxon>eudicotyledons</taxon>
        <taxon>Gunneridae</taxon>
        <taxon>Pentapetalae</taxon>
        <taxon>rosids</taxon>
        <taxon>malvids</taxon>
        <taxon>Brassicales</taxon>
        <taxon>Brassicaceae</taxon>
        <taxon>Brassiceae</taxon>
        <taxon>Brassica</taxon>
    </lineage>
</organism>
<accession>A0A8S9JQP7</accession>
<dbReference type="SMART" id="SM00256">
    <property type="entry name" value="FBOX"/>
    <property type="match status" value="1"/>
</dbReference>
<dbReference type="Gene3D" id="1.20.1280.50">
    <property type="match status" value="1"/>
</dbReference>
<dbReference type="SUPFAM" id="SSF52047">
    <property type="entry name" value="RNI-like"/>
    <property type="match status" value="1"/>
</dbReference>
<evidence type="ECO:0000259" key="1">
    <source>
        <dbReference type="PROSITE" id="PS50181"/>
    </source>
</evidence>
<dbReference type="EMBL" id="QGKY02000246">
    <property type="protein sequence ID" value="KAF2584401.1"/>
    <property type="molecule type" value="Genomic_DNA"/>
</dbReference>
<dbReference type="AlphaFoldDB" id="A0A8S9JQP7"/>
<dbReference type="InterPro" id="IPR055294">
    <property type="entry name" value="FBL60-like"/>
</dbReference>
<dbReference type="PANTHER" id="PTHR31293:SF12">
    <property type="entry name" value="RNI-LIKE SUPERFAMILY PROTEIN"/>
    <property type="match status" value="1"/>
</dbReference>
<dbReference type="InterPro" id="IPR001810">
    <property type="entry name" value="F-box_dom"/>
</dbReference>
<reference evidence="2" key="1">
    <citation type="submission" date="2019-12" db="EMBL/GenBank/DDBJ databases">
        <title>Genome sequencing and annotation of Brassica cretica.</title>
        <authorList>
            <person name="Studholme D.J."/>
            <person name="Sarris P.F."/>
        </authorList>
    </citation>
    <scope>NUCLEOTIDE SEQUENCE</scope>
    <source>
        <strain evidence="2">PFS-102/07</strain>
        <tissue evidence="2">Leaf</tissue>
    </source>
</reference>
<dbReference type="Gene3D" id="3.80.10.10">
    <property type="entry name" value="Ribonuclease Inhibitor"/>
    <property type="match status" value="1"/>
</dbReference>
<dbReference type="InterPro" id="IPR032675">
    <property type="entry name" value="LRR_dom_sf"/>
</dbReference>
<dbReference type="CDD" id="cd22160">
    <property type="entry name" value="F-box_AtFBL13-like"/>
    <property type="match status" value="1"/>
</dbReference>
<gene>
    <name evidence="2" type="ORF">F2Q70_00034104</name>
</gene>
<dbReference type="SUPFAM" id="SSF81383">
    <property type="entry name" value="F-box domain"/>
    <property type="match status" value="1"/>
</dbReference>
<evidence type="ECO:0000313" key="2">
    <source>
        <dbReference type="EMBL" id="KAF2584401.1"/>
    </source>
</evidence>
<dbReference type="InterPro" id="IPR036047">
    <property type="entry name" value="F-box-like_dom_sf"/>
</dbReference>
<dbReference type="PANTHER" id="PTHR31293">
    <property type="entry name" value="RNI-LIKE SUPERFAMILY PROTEIN"/>
    <property type="match status" value="1"/>
</dbReference>